<dbReference type="EMBL" id="HBEK01014891">
    <property type="protein sequence ID" value="CAD8398087.1"/>
    <property type="molecule type" value="Transcribed_RNA"/>
</dbReference>
<dbReference type="EMBL" id="HBEK01014894">
    <property type="protein sequence ID" value="CAD8398090.1"/>
    <property type="molecule type" value="Transcribed_RNA"/>
</dbReference>
<dbReference type="SUPFAM" id="SSF56784">
    <property type="entry name" value="HAD-like"/>
    <property type="match status" value="1"/>
</dbReference>
<evidence type="ECO:0000256" key="2">
    <source>
        <dbReference type="ARBA" id="ARBA00022842"/>
    </source>
</evidence>
<dbReference type="GO" id="GO:0003824">
    <property type="term" value="F:catalytic activity"/>
    <property type="evidence" value="ECO:0007669"/>
    <property type="project" value="UniProtKB-ARBA"/>
</dbReference>
<organism evidence="4">
    <name type="scientific">Rhodosorus marinus</name>
    <dbReference type="NCBI Taxonomy" id="101924"/>
    <lineage>
        <taxon>Eukaryota</taxon>
        <taxon>Rhodophyta</taxon>
        <taxon>Stylonematophyceae</taxon>
        <taxon>Stylonematales</taxon>
        <taxon>Stylonemataceae</taxon>
        <taxon>Rhodosorus</taxon>
    </lineage>
</organism>
<evidence type="ECO:0000313" key="5">
    <source>
        <dbReference type="EMBL" id="CAD8398090.1"/>
    </source>
</evidence>
<dbReference type="Gene3D" id="3.40.50.1000">
    <property type="entry name" value="HAD superfamily/HAD-like"/>
    <property type="match status" value="1"/>
</dbReference>
<dbReference type="PANTHER" id="PTHR46193:SF18">
    <property type="entry name" value="HEXITOL PHOSPHATASE B"/>
    <property type="match status" value="1"/>
</dbReference>
<proteinExistence type="predicted"/>
<evidence type="ECO:0000313" key="4">
    <source>
        <dbReference type="EMBL" id="CAD8398087.1"/>
    </source>
</evidence>
<evidence type="ECO:0000256" key="1">
    <source>
        <dbReference type="ARBA" id="ARBA00022723"/>
    </source>
</evidence>
<dbReference type="InterPro" id="IPR051600">
    <property type="entry name" value="Beta-PGM-like"/>
</dbReference>
<keyword evidence="2" id="KW-0460">Magnesium</keyword>
<gene>
    <name evidence="4" type="ORF">RMAR0315_LOCUS8077</name>
    <name evidence="5" type="ORF">RMAR0315_LOCUS8080</name>
</gene>
<reference evidence="4" key="1">
    <citation type="submission" date="2021-01" db="EMBL/GenBank/DDBJ databases">
        <authorList>
            <person name="Corre E."/>
            <person name="Pelletier E."/>
            <person name="Niang G."/>
            <person name="Scheremetjew M."/>
            <person name="Finn R."/>
            <person name="Kale V."/>
            <person name="Holt S."/>
            <person name="Cochrane G."/>
            <person name="Meng A."/>
            <person name="Brown T."/>
            <person name="Cohen L."/>
        </authorList>
    </citation>
    <scope>NUCLEOTIDE SEQUENCE</scope>
    <source>
        <strain evidence="4">UTEX LB 2760</strain>
    </source>
</reference>
<dbReference type="PANTHER" id="PTHR46193">
    <property type="entry name" value="6-PHOSPHOGLUCONATE PHOSPHATASE"/>
    <property type="match status" value="1"/>
</dbReference>
<keyword evidence="3" id="KW-0119">Carbohydrate metabolism</keyword>
<keyword evidence="1" id="KW-0479">Metal-binding</keyword>
<dbReference type="AlphaFoldDB" id="A0A6T6MDH9"/>
<dbReference type="GO" id="GO:0046872">
    <property type="term" value="F:metal ion binding"/>
    <property type="evidence" value="ECO:0007669"/>
    <property type="project" value="UniProtKB-KW"/>
</dbReference>
<accession>A0A6T6MDH9</accession>
<dbReference type="Pfam" id="PF00702">
    <property type="entry name" value="Hydrolase"/>
    <property type="match status" value="1"/>
</dbReference>
<evidence type="ECO:0000256" key="3">
    <source>
        <dbReference type="ARBA" id="ARBA00023277"/>
    </source>
</evidence>
<sequence>MYYDTFATEANLFDSRYCSKQYPLPASLNCQLTACANVRRYPEALKIVDAAHQSGIPLAVATSSSTGDAERVLNALKIRSSFKFVVGRDQVGRLIAPGILSIFRSQACCPNFVLLRQVSKAKPDPEIYLKAAKLLGASPEKSLAFEDSVTGLTAGLAAQMHVVAIASPFTKDSLQAQEFHPQQLVVYDAAAVWNAIHVA</sequence>
<dbReference type="InterPro" id="IPR006439">
    <property type="entry name" value="HAD-SF_hydro_IA"/>
</dbReference>
<name>A0A6T6MDH9_9RHOD</name>
<dbReference type="InterPro" id="IPR036412">
    <property type="entry name" value="HAD-like_sf"/>
</dbReference>
<protein>
    <submittedName>
        <fullName evidence="4">Uncharacterized protein</fullName>
    </submittedName>
</protein>
<dbReference type="InterPro" id="IPR023214">
    <property type="entry name" value="HAD_sf"/>
</dbReference>
<dbReference type="NCBIfam" id="TIGR01509">
    <property type="entry name" value="HAD-SF-IA-v3"/>
    <property type="match status" value="1"/>
</dbReference>